<dbReference type="InterPro" id="IPR036241">
    <property type="entry name" value="NSFL1C_SEP_dom_sf"/>
</dbReference>
<keyword evidence="10" id="KW-0333">Golgi apparatus</keyword>
<dbReference type="InParanoid" id="F7A9F5"/>
<evidence type="ECO:0000256" key="6">
    <source>
        <dbReference type="ARBA" id="ARBA00004555"/>
    </source>
</evidence>
<evidence type="ECO:0000259" key="18">
    <source>
        <dbReference type="PROSITE" id="PS51399"/>
    </source>
</evidence>
<evidence type="ECO:0000256" key="2">
    <source>
        <dbReference type="ARBA" id="ARBA00004240"/>
    </source>
</evidence>
<evidence type="ECO:0000256" key="15">
    <source>
        <dbReference type="ARBA" id="ARBA00073763"/>
    </source>
</evidence>
<dbReference type="SMART" id="SM00553">
    <property type="entry name" value="SEP"/>
    <property type="match status" value="1"/>
</dbReference>
<dbReference type="Ensembl" id="ENSXETT00000039482">
    <property type="protein sequence ID" value="ENSXETP00000039482"/>
    <property type="gene ID" value="ENSXETG00000018210"/>
</dbReference>
<dbReference type="GO" id="GO:0060255">
    <property type="term" value="P:regulation of macromolecule metabolic process"/>
    <property type="evidence" value="ECO:0007669"/>
    <property type="project" value="UniProtKB-ARBA"/>
</dbReference>
<dbReference type="AlphaFoldDB" id="F7A9F5"/>
<dbReference type="InterPro" id="IPR029071">
    <property type="entry name" value="Ubiquitin-like_domsf"/>
</dbReference>
<dbReference type="GeneTree" id="ENSGT00520000055567"/>
<dbReference type="SUPFAM" id="SSF102848">
    <property type="entry name" value="NSFL1 (p97 ATPase) cofactor p47, SEP domain"/>
    <property type="match status" value="1"/>
</dbReference>
<dbReference type="PANTHER" id="PTHR23333">
    <property type="entry name" value="UBX DOMAIN CONTAINING PROTEIN"/>
    <property type="match status" value="1"/>
</dbReference>
<gene>
    <name evidence="19" type="primary">ubxn2a</name>
</gene>
<dbReference type="GO" id="GO:0005794">
    <property type="term" value="C:Golgi apparatus"/>
    <property type="evidence" value="ECO:0007669"/>
    <property type="project" value="UniProtKB-SubCell"/>
</dbReference>
<evidence type="ECO:0000259" key="17">
    <source>
        <dbReference type="PROSITE" id="PS50033"/>
    </source>
</evidence>
<organism evidence="19">
    <name type="scientific">Xenopus tropicalis</name>
    <name type="common">Western clawed frog</name>
    <name type="synonym">Silurana tropicalis</name>
    <dbReference type="NCBI Taxonomy" id="8364"/>
    <lineage>
        <taxon>Eukaryota</taxon>
        <taxon>Metazoa</taxon>
        <taxon>Chordata</taxon>
        <taxon>Craniata</taxon>
        <taxon>Vertebrata</taxon>
        <taxon>Euteleostomi</taxon>
        <taxon>Amphibia</taxon>
        <taxon>Batrachia</taxon>
        <taxon>Anura</taxon>
        <taxon>Pipoidea</taxon>
        <taxon>Pipidae</taxon>
        <taxon>Xenopodinae</taxon>
        <taxon>Xenopus</taxon>
        <taxon>Silurana</taxon>
    </lineage>
</organism>
<evidence type="ECO:0000256" key="11">
    <source>
        <dbReference type="ARBA" id="ARBA00023242"/>
    </source>
</evidence>
<keyword evidence="8" id="KW-0256">Endoplasmic reticulum</keyword>
<feature type="compositionally biased region" description="Basic and acidic residues" evidence="16">
    <location>
        <begin position="30"/>
        <end position="61"/>
    </location>
</feature>
<dbReference type="PROSITE" id="PS51399">
    <property type="entry name" value="SEP"/>
    <property type="match status" value="1"/>
</dbReference>
<evidence type="ECO:0000256" key="5">
    <source>
        <dbReference type="ARBA" id="ARBA00004496"/>
    </source>
</evidence>
<dbReference type="FunFam" id="3.30.420.210:FF:000004">
    <property type="entry name" value="UBX domain-containing protein 2A"/>
    <property type="match status" value="1"/>
</dbReference>
<comment type="subcellular location">
    <subcellularLocation>
        <location evidence="3">Cell projection</location>
        <location evidence="3">Dendrite</location>
    </subcellularLocation>
    <subcellularLocation>
        <location evidence="5">Cytoplasm</location>
    </subcellularLocation>
    <subcellularLocation>
        <location evidence="2">Endoplasmic reticulum</location>
    </subcellularLocation>
    <subcellularLocation>
        <location evidence="6">Golgi apparatus</location>
    </subcellularLocation>
    <subcellularLocation>
        <location evidence="1">Nucleus</location>
    </subcellularLocation>
    <subcellularLocation>
        <location evidence="4">Perikaryon</location>
    </subcellularLocation>
</comment>
<dbReference type="FunCoup" id="F7A9F5">
    <property type="interactions" value="1586"/>
</dbReference>
<dbReference type="Bgee" id="ENSXETG00000018210">
    <property type="expression patterns" value="Expressed in testis and 19 other cell types or tissues"/>
</dbReference>
<keyword evidence="9" id="KW-0832">Ubl conjugation</keyword>
<feature type="domain" description="UBX" evidence="17">
    <location>
        <begin position="199"/>
        <end position="276"/>
    </location>
</feature>
<dbReference type="Gene3D" id="3.30.420.210">
    <property type="entry name" value="SEP domain"/>
    <property type="match status" value="1"/>
</dbReference>
<dbReference type="Pfam" id="PF08059">
    <property type="entry name" value="SEP"/>
    <property type="match status" value="1"/>
</dbReference>
<evidence type="ECO:0000256" key="14">
    <source>
        <dbReference type="ARBA" id="ARBA00066082"/>
    </source>
</evidence>
<evidence type="ECO:0000313" key="19">
    <source>
        <dbReference type="Ensembl" id="ENSXETP00000039482"/>
    </source>
</evidence>
<reference evidence="19" key="1">
    <citation type="journal article" date="2010" name="Science">
        <title>The genome of the Western clawed frog Xenopus tropicalis.</title>
        <authorList>
            <person name="Hellsten U."/>
            <person name="Harland R.M."/>
            <person name="Gilchrist M.J."/>
            <person name="Hendrix D."/>
            <person name="Jurka J."/>
            <person name="Kapitonov V."/>
            <person name="Ovcharenko I."/>
            <person name="Putnam N.H."/>
            <person name="Shu S."/>
            <person name="Taher L."/>
            <person name="Blitz I.L."/>
            <person name="Blumberg B."/>
            <person name="Dichmann D.S."/>
            <person name="Dubchak I."/>
            <person name="Amaya E."/>
            <person name="Detter J.C."/>
            <person name="Fletcher R."/>
            <person name="Gerhard D.S."/>
            <person name="Goodstein D."/>
            <person name="Graves T."/>
            <person name="Grigoriev I.V."/>
            <person name="Grimwood J."/>
            <person name="Kawashima T."/>
            <person name="Lindquist E."/>
            <person name="Lucas S.M."/>
            <person name="Mead P.E."/>
            <person name="Mitros T."/>
            <person name="Ogino H."/>
            <person name="Ohta Y."/>
            <person name="Poliakov A.V."/>
            <person name="Pollet N."/>
            <person name="Robert J."/>
            <person name="Salamov A."/>
            <person name="Sater A.K."/>
            <person name="Schmutz J."/>
            <person name="Terry A."/>
            <person name="Vize P.D."/>
            <person name="Warren W.C."/>
            <person name="Wells D."/>
            <person name="Wills A."/>
            <person name="Wilson R.K."/>
            <person name="Zimmerman L.B."/>
            <person name="Zorn A.M."/>
            <person name="Grainger R."/>
            <person name="Grammer T."/>
            <person name="Khokha M.K."/>
            <person name="Richardson P.M."/>
            <person name="Rokhsar D.S."/>
        </authorList>
    </citation>
    <scope>NUCLEOTIDE SEQUENCE [LARGE SCALE GENOMIC DNA]</scope>
    <source>
        <strain evidence="19">Nigerian</strain>
    </source>
</reference>
<dbReference type="Xenbase" id="XB-GENE-972873">
    <property type="gene designation" value="ubxn2a"/>
</dbReference>
<name>F7A9F5_XENTR</name>
<dbReference type="Pfam" id="PF00789">
    <property type="entry name" value="UBX"/>
    <property type="match status" value="1"/>
</dbReference>
<keyword evidence="7" id="KW-0963">Cytoplasm</keyword>
<dbReference type="GO" id="GO:0043204">
    <property type="term" value="C:perikaryon"/>
    <property type="evidence" value="ECO:0007669"/>
    <property type="project" value="UniProtKB-SubCell"/>
</dbReference>
<dbReference type="Gene3D" id="3.10.20.90">
    <property type="entry name" value="Phosphatidylinositol 3-kinase Catalytic Subunit, Chain A, domain 1"/>
    <property type="match status" value="1"/>
</dbReference>
<keyword evidence="11" id="KW-0539">Nucleus</keyword>
<evidence type="ECO:0000256" key="16">
    <source>
        <dbReference type="SAM" id="MobiDB-lite"/>
    </source>
</evidence>
<comment type="function">
    <text evidence="13">Acts to repress the ubiquitination and subsequent endoplasmic reticulum-associated degradation of CHRNA3 by the STUB1-VCP-UBXN2A complex in cortical neurons. Also acts to promote the translocation of CHRNA3 to the plasma membrane and subsequently increases plasma membrane acetylcholine-gated ion-channel activation. Plays a role in the inhibition of STUB1-mediated TP53 degradation, via its interaction with HSPA9 which acts to inhibit TP53 binding to HSPA9. Positively mediates the ubiquitination and proteosomal degradation of RICTOR, may thereby act as a negative regulator of the mTORC2 pathway.</text>
</comment>
<dbReference type="InterPro" id="IPR012989">
    <property type="entry name" value="SEP_domain"/>
</dbReference>
<protein>
    <recommendedName>
        <fullName evidence="15">UBX domain-containing protein 2A</fullName>
    </recommendedName>
</protein>
<evidence type="ECO:0000256" key="13">
    <source>
        <dbReference type="ARBA" id="ARBA00053310"/>
    </source>
</evidence>
<dbReference type="GO" id="GO:0005634">
    <property type="term" value="C:nucleus"/>
    <property type="evidence" value="ECO:0007669"/>
    <property type="project" value="UniProtKB-SubCell"/>
</dbReference>
<dbReference type="FunFam" id="3.10.20.90:FF:000164">
    <property type="entry name" value="UBX domain-containing protein 2A"/>
    <property type="match status" value="1"/>
</dbReference>
<evidence type="ECO:0000256" key="12">
    <source>
        <dbReference type="ARBA" id="ARBA00023273"/>
    </source>
</evidence>
<dbReference type="GO" id="GO:0005783">
    <property type="term" value="C:endoplasmic reticulum"/>
    <property type="evidence" value="ECO:0007669"/>
    <property type="project" value="UniProtKB-SubCell"/>
</dbReference>
<sequence>MVSALGGGAQFVAVPGDTITRIITQHRVRGRNDSKMREADKLDNMKSQDRGFRSGGRGSERKRCDSFVNSLFEEAENAGALIASPEDEDSNADVIIKMWKNGFTINDGYLRDYSGAENRQFMDSVRKGQLPEELQKTFDKEEIAVNVEDRKNEEYLLRKPNIDAFSGLGHRLGSAAPKVITKDMETCNEQSLPSVDLNELEPLTNIKVWLADGKRIVQKFNTSHRISDVRDFLERIPCKPGNAPFTLATSFPLHDLLDESLTIQEAELQNSVLVQKLQRTTEPFRNS</sequence>
<feature type="domain" description="SEP" evidence="18">
    <location>
        <begin position="91"/>
        <end position="156"/>
    </location>
</feature>
<accession>F7A9F5</accession>
<dbReference type="SMART" id="SM00166">
    <property type="entry name" value="UBX"/>
    <property type="match status" value="1"/>
</dbReference>
<dbReference type="InterPro" id="IPR001012">
    <property type="entry name" value="UBX_dom"/>
</dbReference>
<reference evidence="19" key="2">
    <citation type="submission" date="2011-06" db="UniProtKB">
        <authorList>
            <consortium name="Ensembl"/>
        </authorList>
    </citation>
    <scope>IDENTIFICATION</scope>
</reference>
<feature type="region of interest" description="Disordered" evidence="16">
    <location>
        <begin position="29"/>
        <end position="61"/>
    </location>
</feature>
<evidence type="ECO:0000256" key="3">
    <source>
        <dbReference type="ARBA" id="ARBA00004279"/>
    </source>
</evidence>
<evidence type="ECO:0000256" key="4">
    <source>
        <dbReference type="ARBA" id="ARBA00004484"/>
    </source>
</evidence>
<evidence type="ECO:0000256" key="10">
    <source>
        <dbReference type="ARBA" id="ARBA00023034"/>
    </source>
</evidence>
<comment type="subunit">
    <text evidence="14">Part of a complex composed of STUB1/CHIP, VCP/p97, CHRNA3, and UBXN2A that modulates the ubiquitination and endoplasmic reticulum-associated degradation (ERAD) of CHRNA3. Within the complex UBXN2A acts as a scaffold protein required for the interaction of CHRNA3 with VCP/p97, this interaction also inhibits CHRNA3 ubiquitination by STUB1/CHIP and subsequently ERAD. Interacts (via SEP domain) with CHRNA3 and interacts (via UBX domain) with VCP/P97; these interactions are required for the interaction of CHRNA3 with the STUB1-VCP-UBXN2A complex. Interacts with HSPA9/MOT-2 (via SBD domain); the interaction inhibits HSPA9/MOT-2 interaction with and degradation of p53, thereby promotes p53 translocation to the nucleus. Interacts with RICTOR.</text>
</comment>
<proteinExistence type="predicted"/>
<evidence type="ECO:0000256" key="9">
    <source>
        <dbReference type="ARBA" id="ARBA00022843"/>
    </source>
</evidence>
<evidence type="ECO:0000256" key="1">
    <source>
        <dbReference type="ARBA" id="ARBA00004123"/>
    </source>
</evidence>
<dbReference type="SUPFAM" id="SSF54236">
    <property type="entry name" value="Ubiquitin-like"/>
    <property type="match status" value="1"/>
</dbReference>
<dbReference type="GO" id="GO:0030425">
    <property type="term" value="C:dendrite"/>
    <property type="evidence" value="ECO:0007669"/>
    <property type="project" value="UniProtKB-SubCell"/>
</dbReference>
<evidence type="ECO:0000256" key="7">
    <source>
        <dbReference type="ARBA" id="ARBA00022490"/>
    </source>
</evidence>
<dbReference type="PROSITE" id="PS50033">
    <property type="entry name" value="UBX"/>
    <property type="match status" value="1"/>
</dbReference>
<dbReference type="PANTHER" id="PTHR23333:SF16">
    <property type="entry name" value="UBX DOMAIN-CONTAINING PROTEIN 2A"/>
    <property type="match status" value="1"/>
</dbReference>
<keyword evidence="12" id="KW-0966">Cell projection</keyword>
<evidence type="ECO:0000256" key="8">
    <source>
        <dbReference type="ARBA" id="ARBA00022824"/>
    </source>
</evidence>